<feature type="region of interest" description="Disordered" evidence="2">
    <location>
        <begin position="541"/>
        <end position="572"/>
    </location>
</feature>
<keyword evidence="5" id="KW-1185">Reference proteome</keyword>
<dbReference type="OrthoDB" id="515971at2759"/>
<dbReference type="EMBL" id="BGPR01000142">
    <property type="protein sequence ID" value="GBL98759.1"/>
    <property type="molecule type" value="Genomic_DNA"/>
</dbReference>
<comment type="caution">
    <text evidence="4">The sequence shown here is derived from an EMBL/GenBank/DDBJ whole genome shotgun (WGS) entry which is preliminary data.</text>
</comment>
<feature type="region of interest" description="Disordered" evidence="2">
    <location>
        <begin position="298"/>
        <end position="326"/>
    </location>
</feature>
<reference evidence="4 5" key="1">
    <citation type="journal article" date="2019" name="Sci. Rep.">
        <title>Orb-weaving spider Araneus ventricosus genome elucidates the spidroin gene catalogue.</title>
        <authorList>
            <person name="Kono N."/>
            <person name="Nakamura H."/>
            <person name="Ohtoshi R."/>
            <person name="Moran D.A.P."/>
            <person name="Shinohara A."/>
            <person name="Yoshida Y."/>
            <person name="Fujiwara M."/>
            <person name="Mori M."/>
            <person name="Tomita M."/>
            <person name="Arakawa K."/>
        </authorList>
    </citation>
    <scope>NUCLEOTIDE SEQUENCE [LARGE SCALE GENOMIC DNA]</scope>
</reference>
<evidence type="ECO:0000256" key="1">
    <source>
        <dbReference type="SAM" id="Coils"/>
    </source>
</evidence>
<evidence type="ECO:0000259" key="3">
    <source>
        <dbReference type="PROSITE" id="PS00028"/>
    </source>
</evidence>
<dbReference type="Pfam" id="PF25977">
    <property type="entry name" value="DZIP1"/>
    <property type="match status" value="1"/>
</dbReference>
<protein>
    <recommendedName>
        <fullName evidence="3">C2H2-type domain-containing protein</fullName>
    </recommendedName>
</protein>
<proteinExistence type="predicted"/>
<keyword evidence="1" id="KW-0175">Coiled coil</keyword>
<dbReference type="Proteomes" id="UP000499080">
    <property type="component" value="Unassembled WGS sequence"/>
</dbReference>
<dbReference type="InterPro" id="IPR013087">
    <property type="entry name" value="Znf_C2H2_type"/>
</dbReference>
<dbReference type="AlphaFoldDB" id="A0A4Y2C3P3"/>
<feature type="domain" description="C2H2-type" evidence="3">
    <location>
        <begin position="48"/>
        <end position="69"/>
    </location>
</feature>
<name>A0A4Y2C3P3_ARAVE</name>
<dbReference type="InterPro" id="IPR058883">
    <property type="entry name" value="DZIP1_dom"/>
</dbReference>
<dbReference type="PROSITE" id="PS00028">
    <property type="entry name" value="ZINC_FINGER_C2H2_1"/>
    <property type="match status" value="1"/>
</dbReference>
<sequence>MAVHEKTSKWFNDCVKRERHRRNKCSLKQGQTGEKEQNQNLPAHYSHCCYCIKVFYDAKFLVKHMLRRHSDKLIELHKNMLSVTKSEKVIHETPDLFEFLKAEFSDLKVEVDFIKKALADHMQDKNEFIAERKSDNKSSNNKKCANLDSTAVSTKSDSLKYKHAETSAKVVSNEISADDFQNLQVRIDKLFQMFSETMVSKEDIEKTLALNEERICRTLKNELLMEIQNILSNHQKKNRDEYEAHYLELQREVDKLEKAVQLNSKKIESPDCLRKIQSKFESRIQNLLTGHSLFTSNAKRNKMNKNRNSNNEQKLTLHKPKRQTKSIYTSNSVYNKSNDLSGISKNKGFHSSLSHRRNQKHFEGTSYINGESIFSPSKCNQLKTGEQEKLHEFNSLINNSDNFTEKHLKEVKLIVNEKLKSLNLDPGTEKLSNEEFEKKMRLVNSEKELLEKKYGNFSQIRDELDSHLNKVVKSKLRKKLPKRLRFSDSPSILSSDSIDSDSAVKISCTAQKQESSGFILSDVNAQGDSLSYKNFDVGNLPSIQENGEDASEGSYTDYPHQSSTQQQNDDKSFKIYVPASPVDYLVENTAAKKSTVSLLQKSVEEMSDLSSLESDILEDECDNLKGAV</sequence>
<accession>A0A4Y2C3P3</accession>
<evidence type="ECO:0000313" key="4">
    <source>
        <dbReference type="EMBL" id="GBL98759.1"/>
    </source>
</evidence>
<feature type="coiled-coil region" evidence="1">
    <location>
        <begin position="232"/>
        <end position="266"/>
    </location>
</feature>
<evidence type="ECO:0000313" key="5">
    <source>
        <dbReference type="Proteomes" id="UP000499080"/>
    </source>
</evidence>
<organism evidence="4 5">
    <name type="scientific">Araneus ventricosus</name>
    <name type="common">Orbweaver spider</name>
    <name type="synonym">Epeira ventricosa</name>
    <dbReference type="NCBI Taxonomy" id="182803"/>
    <lineage>
        <taxon>Eukaryota</taxon>
        <taxon>Metazoa</taxon>
        <taxon>Ecdysozoa</taxon>
        <taxon>Arthropoda</taxon>
        <taxon>Chelicerata</taxon>
        <taxon>Arachnida</taxon>
        <taxon>Araneae</taxon>
        <taxon>Araneomorphae</taxon>
        <taxon>Entelegynae</taxon>
        <taxon>Araneoidea</taxon>
        <taxon>Araneidae</taxon>
        <taxon>Araneus</taxon>
    </lineage>
</organism>
<gene>
    <name evidence="4" type="ORF">AVEN_8646_1</name>
</gene>
<evidence type="ECO:0000256" key="2">
    <source>
        <dbReference type="SAM" id="MobiDB-lite"/>
    </source>
</evidence>